<feature type="region of interest" description="Disordered" evidence="1">
    <location>
        <begin position="1"/>
        <end position="20"/>
    </location>
</feature>
<name>A0A5C4QSR4_9ACTN</name>
<reference evidence="2 3" key="1">
    <citation type="submission" date="2019-06" db="EMBL/GenBank/DDBJ databases">
        <title>Micromonospora ordensis sp. nov., isolated from deep marine sediment.</title>
        <authorList>
            <person name="Veyisoglu A."/>
            <person name="Carro L."/>
            <person name="Klenk H.-P."/>
            <person name="Sahin N."/>
        </authorList>
    </citation>
    <scope>NUCLEOTIDE SEQUENCE [LARGE SCALE GENOMIC DNA]</scope>
    <source>
        <strain evidence="2 3">S2509</strain>
    </source>
</reference>
<dbReference type="Proteomes" id="UP000306145">
    <property type="component" value="Unassembled WGS sequence"/>
</dbReference>
<accession>A0A5C4QSR4</accession>
<keyword evidence="3" id="KW-1185">Reference proteome</keyword>
<dbReference type="AlphaFoldDB" id="A0A5C4QSR4"/>
<dbReference type="OrthoDB" id="3700338at2"/>
<sequence length="198" mass="22379">MKWFGRQRKPGGEGQEPQQDGLQEVREMLDPYHHRASVEDGGRLIVQPGQVLENITVAMERLDIDINTPISIEDDVATQDELVGMIQTLGLGALLAAHVVNTAMRIMSARYPAELVRRPLPEQYDLRQLYPLTFTDREHETARKIFNERAARTVDLDADDLRSRMEPLATGQQVQVVLALFFMFGSKVGAMKHRTGIQ</sequence>
<comment type="caution">
    <text evidence="2">The sequence shown here is derived from an EMBL/GenBank/DDBJ whole genome shotgun (WGS) entry which is preliminary data.</text>
</comment>
<protein>
    <submittedName>
        <fullName evidence="2">Uncharacterized protein</fullName>
    </submittedName>
</protein>
<organism evidence="2 3">
    <name type="scientific">Micromonospora orduensis</name>
    <dbReference type="NCBI Taxonomy" id="1420891"/>
    <lineage>
        <taxon>Bacteria</taxon>
        <taxon>Bacillati</taxon>
        <taxon>Actinomycetota</taxon>
        <taxon>Actinomycetes</taxon>
        <taxon>Micromonosporales</taxon>
        <taxon>Micromonosporaceae</taxon>
        <taxon>Micromonospora</taxon>
    </lineage>
</organism>
<evidence type="ECO:0000313" key="2">
    <source>
        <dbReference type="EMBL" id="TNH28793.1"/>
    </source>
</evidence>
<dbReference type="EMBL" id="VDFY01000153">
    <property type="protein sequence ID" value="TNH28793.1"/>
    <property type="molecule type" value="Genomic_DNA"/>
</dbReference>
<gene>
    <name evidence="2" type="ORF">FHG89_14235</name>
</gene>
<dbReference type="RefSeq" id="WP_139584849.1">
    <property type="nucleotide sequence ID" value="NZ_VDFY01000153.1"/>
</dbReference>
<evidence type="ECO:0000256" key="1">
    <source>
        <dbReference type="SAM" id="MobiDB-lite"/>
    </source>
</evidence>
<evidence type="ECO:0000313" key="3">
    <source>
        <dbReference type="Proteomes" id="UP000306145"/>
    </source>
</evidence>
<proteinExistence type="predicted"/>